<sequence>MSSESKLSQSEKELSGLVLEQKIKGSRKVSNYLVASMLSIGGVGFLLASFSSYFGRDFLPLGNPSTLIFVPQGLVMGLYGVAAFLLAIYFWRLINIDYGSGVNRFDKNKGVLSLSRRGFFKNIEIEIPIDEIKAVKLEVREGFNPLRRVSLRIKGRKDLPISRVGSPKPLLDLENEGAEIARFLEVNLEGI</sequence>
<comment type="function">
    <text evidence="1 9">Seems to be required for the assembly of the photosystem I complex.</text>
</comment>
<proteinExistence type="inferred from homology"/>
<dbReference type="Pfam" id="PF02392">
    <property type="entry name" value="Ycf4"/>
    <property type="match status" value="1"/>
</dbReference>
<evidence type="ECO:0000256" key="8">
    <source>
        <dbReference type="ARBA" id="ARBA00023136"/>
    </source>
</evidence>
<dbReference type="GO" id="GO:0009522">
    <property type="term" value="C:photosystem I"/>
    <property type="evidence" value="ECO:0007669"/>
    <property type="project" value="InterPro"/>
</dbReference>
<gene>
    <name evidence="9" type="primary">ycf4</name>
    <name evidence="10" type="ORF">EV03_0614</name>
</gene>
<accession>A0A0A2C8R1</accession>
<keyword evidence="6 9" id="KW-0812">Transmembrane</keyword>
<comment type="caution">
    <text evidence="10">The sequence shown here is derived from an EMBL/GenBank/DDBJ whole genome shotgun (WGS) entry which is preliminary data.</text>
</comment>
<evidence type="ECO:0000256" key="5">
    <source>
        <dbReference type="ARBA" id="ARBA00022531"/>
    </source>
</evidence>
<dbReference type="HAMAP" id="MF_00437">
    <property type="entry name" value="Ycf4"/>
    <property type="match status" value="1"/>
</dbReference>
<dbReference type="AlphaFoldDB" id="A0A0A2C8R1"/>
<evidence type="ECO:0000256" key="3">
    <source>
        <dbReference type="ARBA" id="ARBA00008198"/>
    </source>
</evidence>
<dbReference type="NCBIfam" id="NF002712">
    <property type="entry name" value="PRK02542.1"/>
    <property type="match status" value="1"/>
</dbReference>
<name>A0A0A2C8R1_PROMR</name>
<dbReference type="EMBL" id="JNAX01000007">
    <property type="protein sequence ID" value="KGG21280.1"/>
    <property type="molecule type" value="Genomic_DNA"/>
</dbReference>
<organism evidence="10 11">
    <name type="scientific">Prochlorococcus marinus str. PAC1</name>
    <dbReference type="NCBI Taxonomy" id="59924"/>
    <lineage>
        <taxon>Bacteria</taxon>
        <taxon>Bacillati</taxon>
        <taxon>Cyanobacteriota</taxon>
        <taxon>Cyanophyceae</taxon>
        <taxon>Synechococcales</taxon>
        <taxon>Prochlorococcaceae</taxon>
        <taxon>Prochlorococcus</taxon>
    </lineage>
</organism>
<dbReference type="GO" id="GO:0031676">
    <property type="term" value="C:plasma membrane-derived thylakoid membrane"/>
    <property type="evidence" value="ECO:0007669"/>
    <property type="project" value="UniProtKB-SubCell"/>
</dbReference>
<evidence type="ECO:0000313" key="10">
    <source>
        <dbReference type="EMBL" id="KGG21280.1"/>
    </source>
</evidence>
<keyword evidence="5 9" id="KW-0602">Photosynthesis</keyword>
<reference evidence="11" key="1">
    <citation type="journal article" date="2014" name="Sci. Data">
        <title>Genomes of diverse isolates of the marine cyanobacterium Prochlorococcus.</title>
        <authorList>
            <person name="Biller S."/>
            <person name="Berube P."/>
            <person name="Thompson J."/>
            <person name="Kelly L."/>
            <person name="Roggensack S."/>
            <person name="Awad L."/>
            <person name="Roache-Johnson K."/>
            <person name="Ding H."/>
            <person name="Giovannoni S.J."/>
            <person name="Moore L.R."/>
            <person name="Chisholm S.W."/>
        </authorList>
    </citation>
    <scope>NUCLEOTIDE SEQUENCE [LARGE SCALE GENOMIC DNA]</scope>
    <source>
        <strain evidence="11">PAC1</strain>
    </source>
</reference>
<evidence type="ECO:0000256" key="7">
    <source>
        <dbReference type="ARBA" id="ARBA00022989"/>
    </source>
</evidence>
<comment type="similarity">
    <text evidence="3 9">Belongs to the Ycf4 family.</text>
</comment>
<evidence type="ECO:0000256" key="9">
    <source>
        <dbReference type="HAMAP-Rule" id="MF_00437"/>
    </source>
</evidence>
<evidence type="ECO:0000256" key="6">
    <source>
        <dbReference type="ARBA" id="ARBA00022692"/>
    </source>
</evidence>
<evidence type="ECO:0000256" key="2">
    <source>
        <dbReference type="ARBA" id="ARBA00004141"/>
    </source>
</evidence>
<dbReference type="RefSeq" id="WP_036905015.1">
    <property type="nucleotide sequence ID" value="NZ_CP138967.1"/>
</dbReference>
<evidence type="ECO:0000313" key="11">
    <source>
        <dbReference type="Proteomes" id="UP000030392"/>
    </source>
</evidence>
<dbReference type="GO" id="GO:0015979">
    <property type="term" value="P:photosynthesis"/>
    <property type="evidence" value="ECO:0007669"/>
    <property type="project" value="UniProtKB-UniRule"/>
</dbReference>
<feature type="transmembrane region" description="Helical" evidence="9">
    <location>
        <begin position="74"/>
        <end position="94"/>
    </location>
</feature>
<evidence type="ECO:0000256" key="1">
    <source>
        <dbReference type="ARBA" id="ARBA00002862"/>
    </source>
</evidence>
<protein>
    <recommendedName>
        <fullName evidence="4 9">Photosystem I assembly protein Ycf4</fullName>
    </recommendedName>
</protein>
<dbReference type="InterPro" id="IPR003359">
    <property type="entry name" value="PSI_Ycf4_assembly"/>
</dbReference>
<evidence type="ECO:0000256" key="4">
    <source>
        <dbReference type="ARBA" id="ARBA00015395"/>
    </source>
</evidence>
<dbReference type="Proteomes" id="UP000030392">
    <property type="component" value="Unassembled WGS sequence"/>
</dbReference>
<keyword evidence="9" id="KW-0793">Thylakoid</keyword>
<keyword evidence="8 9" id="KW-0472">Membrane</keyword>
<feature type="transmembrane region" description="Helical" evidence="9">
    <location>
        <begin position="32"/>
        <end position="54"/>
    </location>
</feature>
<keyword evidence="7 9" id="KW-1133">Transmembrane helix</keyword>
<comment type="subcellular location">
    <subcellularLocation>
        <location evidence="9">Cellular thylakoid membrane</location>
        <topology evidence="9">Multi-pass membrane protein</topology>
    </subcellularLocation>
    <subcellularLocation>
        <location evidence="2">Membrane</location>
        <topology evidence="2">Multi-pass membrane protein</topology>
    </subcellularLocation>
</comment>